<keyword evidence="2" id="KW-1185">Reference proteome</keyword>
<reference evidence="1 2" key="1">
    <citation type="journal article" date="2021" name="Sci. Rep.">
        <title>Chromosome anchoring in Senegalese sole (Solea senegalensis) reveals sex-associated markers and genome rearrangements in flatfish.</title>
        <authorList>
            <person name="Guerrero-Cozar I."/>
            <person name="Gomez-Garrido J."/>
            <person name="Berbel C."/>
            <person name="Martinez-Blanch J.F."/>
            <person name="Alioto T."/>
            <person name="Claros M.G."/>
            <person name="Gagnaire P.A."/>
            <person name="Manchado M."/>
        </authorList>
    </citation>
    <scope>NUCLEOTIDE SEQUENCE [LARGE SCALE GENOMIC DNA]</scope>
    <source>
        <strain evidence="1">Sse05_10M</strain>
    </source>
</reference>
<accession>A0AAV6T3H9</accession>
<organism evidence="1 2">
    <name type="scientific">Solea senegalensis</name>
    <name type="common">Senegalese sole</name>
    <dbReference type="NCBI Taxonomy" id="28829"/>
    <lineage>
        <taxon>Eukaryota</taxon>
        <taxon>Metazoa</taxon>
        <taxon>Chordata</taxon>
        <taxon>Craniata</taxon>
        <taxon>Vertebrata</taxon>
        <taxon>Euteleostomi</taxon>
        <taxon>Actinopterygii</taxon>
        <taxon>Neopterygii</taxon>
        <taxon>Teleostei</taxon>
        <taxon>Neoteleostei</taxon>
        <taxon>Acanthomorphata</taxon>
        <taxon>Carangaria</taxon>
        <taxon>Pleuronectiformes</taxon>
        <taxon>Pleuronectoidei</taxon>
        <taxon>Soleidae</taxon>
        <taxon>Solea</taxon>
    </lineage>
</organism>
<gene>
    <name evidence="1" type="ORF">JOB18_004288</name>
</gene>
<name>A0AAV6T3H9_SOLSE</name>
<proteinExistence type="predicted"/>
<sequence length="70" mass="7571">MATQHFLSTSNPSLIHHKVQTFVSAGVLALASRGCSGSEVGRQRSPPRPWGQLFKGFTAVHETKAPHTCQ</sequence>
<evidence type="ECO:0000313" key="2">
    <source>
        <dbReference type="Proteomes" id="UP000693946"/>
    </source>
</evidence>
<protein>
    <submittedName>
        <fullName evidence="1">Uncharacterized protein</fullName>
    </submittedName>
</protein>
<evidence type="ECO:0000313" key="1">
    <source>
        <dbReference type="EMBL" id="KAG7523892.1"/>
    </source>
</evidence>
<dbReference type="AlphaFoldDB" id="A0AAV6T3H9"/>
<comment type="caution">
    <text evidence="1">The sequence shown here is derived from an EMBL/GenBank/DDBJ whole genome shotgun (WGS) entry which is preliminary data.</text>
</comment>
<dbReference type="Proteomes" id="UP000693946">
    <property type="component" value="Linkage Group LG1"/>
</dbReference>
<dbReference type="EMBL" id="JAGKHQ010000001">
    <property type="protein sequence ID" value="KAG7523892.1"/>
    <property type="molecule type" value="Genomic_DNA"/>
</dbReference>